<dbReference type="AlphaFoldDB" id="A0A5M3WKV5"/>
<keyword evidence="3" id="KW-1185">Reference proteome</keyword>
<feature type="region of interest" description="Disordered" evidence="1">
    <location>
        <begin position="1"/>
        <end position="24"/>
    </location>
</feature>
<evidence type="ECO:0000313" key="2">
    <source>
        <dbReference type="EMBL" id="GES09276.1"/>
    </source>
</evidence>
<reference evidence="2 3" key="1">
    <citation type="submission" date="2019-10" db="EMBL/GenBank/DDBJ databases">
        <title>Whole genome shotgun sequence of Acrocarpospora macrocephala NBRC 16266.</title>
        <authorList>
            <person name="Ichikawa N."/>
            <person name="Kimura A."/>
            <person name="Kitahashi Y."/>
            <person name="Komaki H."/>
            <person name="Oguchi A."/>
        </authorList>
    </citation>
    <scope>NUCLEOTIDE SEQUENCE [LARGE SCALE GENOMIC DNA]</scope>
    <source>
        <strain evidence="2 3">NBRC 16266</strain>
    </source>
</reference>
<organism evidence="2 3">
    <name type="scientific">Acrocarpospora macrocephala</name>
    <dbReference type="NCBI Taxonomy" id="150177"/>
    <lineage>
        <taxon>Bacteria</taxon>
        <taxon>Bacillati</taxon>
        <taxon>Actinomycetota</taxon>
        <taxon>Actinomycetes</taxon>
        <taxon>Streptosporangiales</taxon>
        <taxon>Streptosporangiaceae</taxon>
        <taxon>Acrocarpospora</taxon>
    </lineage>
</organism>
<sequence>MGQALTEWQAVTSPPVRPSPRRSARWSRYGSRLVLAKLATTTDREQRMVNAALVAASMVRRVEGGNPAALNGRHLDQATGRTLNSLRSRARSAATTTAARAQRQHHNEALAVYASRLAPSRRGGLRLIADPLHVVRMLGSDPRTEATVRALAADLLHLGSPASSPPK</sequence>
<protein>
    <submittedName>
        <fullName evidence="2">Uncharacterized protein</fullName>
    </submittedName>
</protein>
<accession>A0A5M3WKV5</accession>
<proteinExistence type="predicted"/>
<dbReference type="EMBL" id="BLAE01000014">
    <property type="protein sequence ID" value="GES09276.1"/>
    <property type="molecule type" value="Genomic_DNA"/>
</dbReference>
<dbReference type="Proteomes" id="UP000331127">
    <property type="component" value="Unassembled WGS sequence"/>
</dbReference>
<name>A0A5M3WKV5_9ACTN</name>
<comment type="caution">
    <text evidence="2">The sequence shown here is derived from an EMBL/GenBank/DDBJ whole genome shotgun (WGS) entry which is preliminary data.</text>
</comment>
<evidence type="ECO:0000313" key="3">
    <source>
        <dbReference type="Proteomes" id="UP000331127"/>
    </source>
</evidence>
<gene>
    <name evidence="2" type="ORF">Amac_028720</name>
</gene>
<evidence type="ECO:0000256" key="1">
    <source>
        <dbReference type="SAM" id="MobiDB-lite"/>
    </source>
</evidence>